<accession>A0A6N8EH04</accession>
<protein>
    <submittedName>
        <fullName evidence="4">Response regulator</fullName>
    </submittedName>
</protein>
<reference evidence="4 5" key="1">
    <citation type="submission" date="2019-11" db="EMBL/GenBank/DDBJ databases">
        <title>Whole-genome sequence of the anaerobic purple sulfur bacterium Allochromatium palmeri DSM 15591.</title>
        <authorList>
            <person name="Kyndt J.A."/>
            <person name="Meyer T.E."/>
        </authorList>
    </citation>
    <scope>NUCLEOTIDE SEQUENCE [LARGE SCALE GENOMIC DNA]</scope>
    <source>
        <strain evidence="4 5">DSM 15591</strain>
    </source>
</reference>
<dbReference type="SMART" id="SM00471">
    <property type="entry name" value="HDc"/>
    <property type="match status" value="1"/>
</dbReference>
<sequence>MKQAGDTHPPRHGVELRTLLAIDDDPMTLSIIDSALRAEFRILAAQDGERGLHLARLDPAPDLVLLDLSMPGLDGYAVCRTLREHPATRQAPVIFLTSHNDEFCEIRAFEHGATDYLSKPVGPRQLQIRVRAHLAFAQNQRLLEQRVAERTQENERLQQDLLDSLGRAAEFRDNETGLHVQRMSHYSRLLARAADLDAPTTELLFRAAPLHDVGKIGIPDRILLKPGPLTDDEFDLVRRHPEIGAAILGGRESALMSLARTVALTHHERWDGNGYPQGLAGESIPLAGRIVAIADVFDALTSERPYKAPWSTDEAIDWMREQRGRHFDPRLLDRFLAIEPEILAIKLKFADQPSPV</sequence>
<dbReference type="Gene3D" id="1.10.3210.10">
    <property type="entry name" value="Hypothetical protein af1432"/>
    <property type="match status" value="1"/>
</dbReference>
<dbReference type="GO" id="GO:0008081">
    <property type="term" value="F:phosphoric diester hydrolase activity"/>
    <property type="evidence" value="ECO:0007669"/>
    <property type="project" value="UniProtKB-ARBA"/>
</dbReference>
<dbReference type="Gene3D" id="3.40.50.2300">
    <property type="match status" value="1"/>
</dbReference>
<feature type="domain" description="HD-GYP" evidence="3">
    <location>
        <begin position="154"/>
        <end position="351"/>
    </location>
</feature>
<comment type="caution">
    <text evidence="4">The sequence shown here is derived from an EMBL/GenBank/DDBJ whole genome shotgun (WGS) entry which is preliminary data.</text>
</comment>
<dbReference type="InterPro" id="IPR037522">
    <property type="entry name" value="HD_GYP_dom"/>
</dbReference>
<dbReference type="OrthoDB" id="9802066at2"/>
<dbReference type="PROSITE" id="PS50110">
    <property type="entry name" value="RESPONSE_REGULATORY"/>
    <property type="match status" value="1"/>
</dbReference>
<evidence type="ECO:0000313" key="4">
    <source>
        <dbReference type="EMBL" id="MTW22901.1"/>
    </source>
</evidence>
<dbReference type="RefSeq" id="WP_155451451.1">
    <property type="nucleotide sequence ID" value="NZ_WNKT01000057.1"/>
</dbReference>
<dbReference type="PANTHER" id="PTHR45228:SF5">
    <property type="entry name" value="CYCLIC DI-GMP PHOSPHODIESTERASE VC_1348-RELATED"/>
    <property type="match status" value="1"/>
</dbReference>
<dbReference type="AlphaFoldDB" id="A0A6N8EH04"/>
<evidence type="ECO:0000259" key="2">
    <source>
        <dbReference type="PROSITE" id="PS50110"/>
    </source>
</evidence>
<dbReference type="PROSITE" id="PS51832">
    <property type="entry name" value="HD_GYP"/>
    <property type="match status" value="1"/>
</dbReference>
<dbReference type="GO" id="GO:0000160">
    <property type="term" value="P:phosphorelay signal transduction system"/>
    <property type="evidence" value="ECO:0007669"/>
    <property type="project" value="InterPro"/>
</dbReference>
<dbReference type="InterPro" id="IPR003607">
    <property type="entry name" value="HD/PDEase_dom"/>
</dbReference>
<evidence type="ECO:0000256" key="1">
    <source>
        <dbReference type="PROSITE-ProRule" id="PRU00169"/>
    </source>
</evidence>
<dbReference type="Pfam" id="PF00072">
    <property type="entry name" value="Response_reg"/>
    <property type="match status" value="1"/>
</dbReference>
<feature type="domain" description="Response regulatory" evidence="2">
    <location>
        <begin position="18"/>
        <end position="134"/>
    </location>
</feature>
<dbReference type="CDD" id="cd00077">
    <property type="entry name" value="HDc"/>
    <property type="match status" value="1"/>
</dbReference>
<dbReference type="SMART" id="SM00448">
    <property type="entry name" value="REC"/>
    <property type="match status" value="1"/>
</dbReference>
<dbReference type="SUPFAM" id="SSF52172">
    <property type="entry name" value="CheY-like"/>
    <property type="match status" value="1"/>
</dbReference>
<organism evidence="4 5">
    <name type="scientific">Allochromatium palmeri</name>
    <dbReference type="NCBI Taxonomy" id="231048"/>
    <lineage>
        <taxon>Bacteria</taxon>
        <taxon>Pseudomonadati</taxon>
        <taxon>Pseudomonadota</taxon>
        <taxon>Gammaproteobacteria</taxon>
        <taxon>Chromatiales</taxon>
        <taxon>Chromatiaceae</taxon>
        <taxon>Allochromatium</taxon>
    </lineage>
</organism>
<dbReference type="InterPro" id="IPR001789">
    <property type="entry name" value="Sig_transdc_resp-reg_receiver"/>
</dbReference>
<evidence type="ECO:0000259" key="3">
    <source>
        <dbReference type="PROSITE" id="PS51832"/>
    </source>
</evidence>
<dbReference type="InterPro" id="IPR011006">
    <property type="entry name" value="CheY-like_superfamily"/>
</dbReference>
<feature type="modified residue" description="4-aspartylphosphate" evidence="1">
    <location>
        <position position="67"/>
    </location>
</feature>
<gene>
    <name evidence="4" type="ORF">GJ668_17755</name>
</gene>
<dbReference type="PANTHER" id="PTHR45228">
    <property type="entry name" value="CYCLIC DI-GMP PHOSPHODIESTERASE TM_0186-RELATED"/>
    <property type="match status" value="1"/>
</dbReference>
<keyword evidence="1" id="KW-0597">Phosphoprotein</keyword>
<evidence type="ECO:0000313" key="5">
    <source>
        <dbReference type="Proteomes" id="UP000434044"/>
    </source>
</evidence>
<keyword evidence="5" id="KW-1185">Reference proteome</keyword>
<dbReference type="Pfam" id="PF13487">
    <property type="entry name" value="HD_5"/>
    <property type="match status" value="1"/>
</dbReference>
<dbReference type="EMBL" id="WNKT01000057">
    <property type="protein sequence ID" value="MTW22901.1"/>
    <property type="molecule type" value="Genomic_DNA"/>
</dbReference>
<dbReference type="Proteomes" id="UP000434044">
    <property type="component" value="Unassembled WGS sequence"/>
</dbReference>
<dbReference type="SUPFAM" id="SSF109604">
    <property type="entry name" value="HD-domain/PDEase-like"/>
    <property type="match status" value="1"/>
</dbReference>
<dbReference type="InterPro" id="IPR052020">
    <property type="entry name" value="Cyclic_di-GMP/3'3'-cGAMP_PDE"/>
</dbReference>
<proteinExistence type="predicted"/>
<name>A0A6N8EH04_9GAMM</name>